<dbReference type="PROSITE" id="PS51192">
    <property type="entry name" value="HELICASE_ATP_BIND_1"/>
    <property type="match status" value="1"/>
</dbReference>
<feature type="domain" description="Helicase ATP-binding" evidence="8">
    <location>
        <begin position="540"/>
        <end position="706"/>
    </location>
</feature>
<evidence type="ECO:0000256" key="2">
    <source>
        <dbReference type="ARBA" id="ARBA00022801"/>
    </source>
</evidence>
<evidence type="ECO:0000259" key="9">
    <source>
        <dbReference type="PROSITE" id="PS51194"/>
    </source>
</evidence>
<dbReference type="InterPro" id="IPR014014">
    <property type="entry name" value="RNA_helicase_DEAD_Q_motif"/>
</dbReference>
<keyword evidence="4" id="KW-0067">ATP-binding</keyword>
<feature type="short sequence motif" description="Q motif" evidence="5">
    <location>
        <begin position="509"/>
        <end position="537"/>
    </location>
</feature>
<evidence type="ECO:0000259" key="10">
    <source>
        <dbReference type="PROSITE" id="PS51195"/>
    </source>
</evidence>
<feature type="compositionally biased region" description="Polar residues" evidence="7">
    <location>
        <begin position="50"/>
        <end position="68"/>
    </location>
</feature>
<dbReference type="GO" id="GO:0004386">
    <property type="term" value="F:helicase activity"/>
    <property type="evidence" value="ECO:0007669"/>
    <property type="project" value="UniProtKB-KW"/>
</dbReference>
<dbReference type="SMART" id="SM00487">
    <property type="entry name" value="DEXDc"/>
    <property type="match status" value="1"/>
</dbReference>
<dbReference type="PROSITE" id="PS51194">
    <property type="entry name" value="HELICASE_CTER"/>
    <property type="match status" value="1"/>
</dbReference>
<dbReference type="PROSITE" id="PS51195">
    <property type="entry name" value="Q_MOTIF"/>
    <property type="match status" value="1"/>
</dbReference>
<feature type="coiled-coil region" evidence="6">
    <location>
        <begin position="324"/>
        <end position="369"/>
    </location>
</feature>
<dbReference type="InterPro" id="IPR014001">
    <property type="entry name" value="Helicase_ATP-bd"/>
</dbReference>
<dbReference type="PROSITE" id="PS00039">
    <property type="entry name" value="DEAD_ATP_HELICASE"/>
    <property type="match status" value="1"/>
</dbReference>
<dbReference type="Pfam" id="PF00270">
    <property type="entry name" value="DEAD"/>
    <property type="match status" value="1"/>
</dbReference>
<keyword evidence="3 11" id="KW-0347">Helicase</keyword>
<comment type="caution">
    <text evidence="11">The sequence shown here is derived from an EMBL/GenBank/DDBJ whole genome shotgun (WGS) entry which is preliminary data.</text>
</comment>
<evidence type="ECO:0000256" key="6">
    <source>
        <dbReference type="SAM" id="Coils"/>
    </source>
</evidence>
<evidence type="ECO:0000259" key="8">
    <source>
        <dbReference type="PROSITE" id="PS51192"/>
    </source>
</evidence>
<dbReference type="InterPro" id="IPR000629">
    <property type="entry name" value="RNA-helicase_DEAD-box_CS"/>
</dbReference>
<feature type="domain" description="Helicase C-terminal" evidence="9">
    <location>
        <begin position="734"/>
        <end position="891"/>
    </location>
</feature>
<reference evidence="11" key="1">
    <citation type="submission" date="2022-08" db="EMBL/GenBank/DDBJ databases">
        <title>Novel sulfate-reducing endosymbionts in the free-living metamonad Anaeramoeba.</title>
        <authorList>
            <person name="Jerlstrom-Hultqvist J."/>
            <person name="Cepicka I."/>
            <person name="Gallot-Lavallee L."/>
            <person name="Salas-Leiva D."/>
            <person name="Curtis B.A."/>
            <person name="Zahonova K."/>
            <person name="Pipaliya S."/>
            <person name="Dacks J."/>
            <person name="Roger A.J."/>
        </authorList>
    </citation>
    <scope>NUCLEOTIDE SEQUENCE</scope>
    <source>
        <strain evidence="11">Schooner1</strain>
    </source>
</reference>
<evidence type="ECO:0000256" key="1">
    <source>
        <dbReference type="ARBA" id="ARBA00022741"/>
    </source>
</evidence>
<dbReference type="Gene3D" id="3.40.50.300">
    <property type="entry name" value="P-loop containing nucleotide triphosphate hydrolases"/>
    <property type="match status" value="2"/>
</dbReference>
<evidence type="ECO:0000256" key="3">
    <source>
        <dbReference type="ARBA" id="ARBA00022806"/>
    </source>
</evidence>
<name>A0ABQ8X3E1_9EUKA</name>
<dbReference type="SMART" id="SM00490">
    <property type="entry name" value="HELICc"/>
    <property type="match status" value="1"/>
</dbReference>
<feature type="coiled-coil region" evidence="6">
    <location>
        <begin position="86"/>
        <end position="120"/>
    </location>
</feature>
<sequence>MSNNPRNPRKKKKKKQELFSYPIEYQYGSDLDGWEEESEDSEDSEGNLPIFNSNQNNHISQTSNQVSQIKNKTKTNNPNMLQQQQQQSLQIQILKQQQLLKQLEQQQQQLVINNQMKNLQPQTQNQNQNQNKEQQQLLQIQILKQQQQLQQQKQLQQMFFNQMNNYQMSNNQMSNNQMNYSQTNNNPMIQSQLNQQKQKNKKQDKFETQLLQQQQQKLLQDQLLKQQQQLQQQLMIENQMINLQPQTQNQNQNQNQEQQKLLQIQILKQQQLQQQQLQQQNQLQKMFFNQMNNYQMSNNQTSNNQMNYNQTNNNPMIQSQLNQKKQKNKKQDKFETQLLQQQQQQKLLQDQLLKQQKQLQQQQELLQQQQLFQQQLLQKLDKQPMDNFSNQKRWDYERRGRGRGRAIRRGGGRGRWNYGGREVNWNYGRRGRGDYGRRGGGRGSVRNIDRGFQRMNFRNNGNKKKKLTIEEEKKVKKFYVENNVQLSKKEHIDLVNQKMEKSNILQSPKTFEDLGIPKPLLKAVYELNYKRPSKIQAESIPYIIQGLPFAGQSQSGTGKTLAYSLGMLSRCNEEDQFPQVLCFCPTRELAIQVVSVVQKLTKWTKLKIFTAIQGNYRDPSNYHVIIGTPGTIMRLKNTRKFRSETIKMIVIDEADELLVTNTSTIKLLNKILKEFHKKAQMVFFSATFPAILKKILDSLMPNRKEFTIEKEKLSLDGILQLQVKLNNEKEKFTFLKQCIQTIGSEIGSIIIFVNTKVRATYIETHLQNFGFPVSKLTGDLDFNERDYIMDQFRSGKTRILIATNVLSRGIDVLSVSLVINYDIPQQRNRQVDCETYLHRIGRSGRYGNKGATLNFLSTEMSILQIQIIEKHFKKKIRKFNKEDVASLKQILAHYYYQNKK</sequence>
<gene>
    <name evidence="11" type="ORF">M0813_10504</name>
</gene>
<feature type="region of interest" description="Disordered" evidence="7">
    <location>
        <begin position="1"/>
        <end position="68"/>
    </location>
</feature>
<proteinExistence type="predicted"/>
<feature type="domain" description="DEAD-box RNA helicase Q" evidence="10">
    <location>
        <begin position="509"/>
        <end position="537"/>
    </location>
</feature>
<dbReference type="InterPro" id="IPR001650">
    <property type="entry name" value="Helicase_C-like"/>
</dbReference>
<keyword evidence="12" id="KW-1185">Reference proteome</keyword>
<evidence type="ECO:0000256" key="5">
    <source>
        <dbReference type="PROSITE-ProRule" id="PRU00552"/>
    </source>
</evidence>
<dbReference type="CDD" id="cd18787">
    <property type="entry name" value="SF2_C_DEAD"/>
    <property type="match status" value="1"/>
</dbReference>
<dbReference type="Pfam" id="PF00271">
    <property type="entry name" value="Helicase_C"/>
    <property type="match status" value="1"/>
</dbReference>
<evidence type="ECO:0000313" key="12">
    <source>
        <dbReference type="Proteomes" id="UP001150062"/>
    </source>
</evidence>
<dbReference type="PANTHER" id="PTHR47959:SF1">
    <property type="entry name" value="ATP-DEPENDENT RNA HELICASE DBPA"/>
    <property type="match status" value="1"/>
</dbReference>
<dbReference type="InterPro" id="IPR050079">
    <property type="entry name" value="DEAD_box_RNA_helicase"/>
</dbReference>
<organism evidence="11 12">
    <name type="scientific">Anaeramoeba flamelloides</name>
    <dbReference type="NCBI Taxonomy" id="1746091"/>
    <lineage>
        <taxon>Eukaryota</taxon>
        <taxon>Metamonada</taxon>
        <taxon>Anaeramoebidae</taxon>
        <taxon>Anaeramoeba</taxon>
    </lineage>
</organism>
<keyword evidence="1" id="KW-0547">Nucleotide-binding</keyword>
<keyword evidence="2" id="KW-0378">Hydrolase</keyword>
<evidence type="ECO:0000256" key="4">
    <source>
        <dbReference type="ARBA" id="ARBA00022840"/>
    </source>
</evidence>
<dbReference type="Proteomes" id="UP001150062">
    <property type="component" value="Unassembled WGS sequence"/>
</dbReference>
<evidence type="ECO:0000256" key="7">
    <source>
        <dbReference type="SAM" id="MobiDB-lite"/>
    </source>
</evidence>
<dbReference type="SUPFAM" id="SSF52540">
    <property type="entry name" value="P-loop containing nucleoside triphosphate hydrolases"/>
    <property type="match status" value="1"/>
</dbReference>
<dbReference type="InterPro" id="IPR011545">
    <property type="entry name" value="DEAD/DEAH_box_helicase_dom"/>
</dbReference>
<feature type="region of interest" description="Disordered" evidence="7">
    <location>
        <begin position="295"/>
        <end position="315"/>
    </location>
</feature>
<dbReference type="InterPro" id="IPR027417">
    <property type="entry name" value="P-loop_NTPase"/>
</dbReference>
<dbReference type="EMBL" id="JAOAOG010000339">
    <property type="protein sequence ID" value="KAJ6226966.1"/>
    <property type="molecule type" value="Genomic_DNA"/>
</dbReference>
<accession>A0ABQ8X3E1</accession>
<feature type="compositionally biased region" description="Acidic residues" evidence="7">
    <location>
        <begin position="32"/>
        <end position="45"/>
    </location>
</feature>
<keyword evidence="6" id="KW-0175">Coiled coil</keyword>
<dbReference type="PANTHER" id="PTHR47959">
    <property type="entry name" value="ATP-DEPENDENT RNA HELICASE RHLE-RELATED"/>
    <property type="match status" value="1"/>
</dbReference>
<evidence type="ECO:0000313" key="11">
    <source>
        <dbReference type="EMBL" id="KAJ6226966.1"/>
    </source>
</evidence>
<protein>
    <submittedName>
        <fullName evidence="11">Dead-box helicase dbp80</fullName>
    </submittedName>
</protein>